<evidence type="ECO:0000256" key="2">
    <source>
        <dbReference type="ARBA" id="ARBA00010535"/>
    </source>
</evidence>
<keyword evidence="7 9" id="KW-0496">Mitochondrion</keyword>
<evidence type="ECO:0000256" key="7">
    <source>
        <dbReference type="RuleBase" id="RU000473"/>
    </source>
</evidence>
<proteinExistence type="inferred from homology"/>
<keyword evidence="10" id="KW-1185">Reference proteome</keyword>
<comment type="similarity">
    <text evidence="2 6">Belongs to the complex I subunit 1 family.</text>
</comment>
<feature type="transmembrane region" description="Helical" evidence="8">
    <location>
        <begin position="65"/>
        <end position="83"/>
    </location>
</feature>
<comment type="catalytic activity">
    <reaction evidence="7">
        <text>a ubiquinone + NADH + 5 H(+)(in) = a ubiquinol + NAD(+) + 4 H(+)(out)</text>
        <dbReference type="Rhea" id="RHEA:29091"/>
        <dbReference type="Rhea" id="RHEA-COMP:9565"/>
        <dbReference type="Rhea" id="RHEA-COMP:9566"/>
        <dbReference type="ChEBI" id="CHEBI:15378"/>
        <dbReference type="ChEBI" id="CHEBI:16389"/>
        <dbReference type="ChEBI" id="CHEBI:17976"/>
        <dbReference type="ChEBI" id="CHEBI:57540"/>
        <dbReference type="ChEBI" id="CHEBI:57945"/>
        <dbReference type="EC" id="7.1.1.2"/>
    </reaction>
</comment>
<name>A0A5K7W4X3_9EUKA</name>
<dbReference type="PANTHER" id="PTHR11432:SF3">
    <property type="entry name" value="NADH-UBIQUINONE OXIDOREDUCTASE CHAIN 1"/>
    <property type="match status" value="1"/>
</dbReference>
<evidence type="ECO:0000313" key="10">
    <source>
        <dbReference type="Proteomes" id="UP000503178"/>
    </source>
</evidence>
<dbReference type="PROSITE" id="PS00668">
    <property type="entry name" value="COMPLEX1_ND1_2"/>
    <property type="match status" value="1"/>
</dbReference>
<dbReference type="GeneID" id="42317559"/>
<feature type="transmembrane region" description="Helical" evidence="8">
    <location>
        <begin position="128"/>
        <end position="145"/>
    </location>
</feature>
<feature type="transmembrane region" description="Helical" evidence="8">
    <location>
        <begin position="262"/>
        <end position="281"/>
    </location>
</feature>
<protein>
    <recommendedName>
        <fullName evidence="7">NADH-ubiquinone oxidoreductase chain 1</fullName>
        <ecNumber evidence="7">7.1.1.2</ecNumber>
    </recommendedName>
</protein>
<comment type="subcellular location">
    <subcellularLocation>
        <location evidence="1">Membrane</location>
        <topology evidence="1">Multi-pass membrane protein</topology>
    </subcellularLocation>
    <subcellularLocation>
        <location evidence="6">Mitochondrion inner membrane</location>
        <topology evidence="6">Multi-pass membrane protein</topology>
    </subcellularLocation>
</comment>
<evidence type="ECO:0000256" key="6">
    <source>
        <dbReference type="RuleBase" id="RU000471"/>
    </source>
</evidence>
<evidence type="ECO:0000256" key="3">
    <source>
        <dbReference type="ARBA" id="ARBA00022692"/>
    </source>
</evidence>
<keyword evidence="6" id="KW-0520">NAD</keyword>
<dbReference type="Proteomes" id="UP000503178">
    <property type="component" value="Mitochondrion MT"/>
</dbReference>
<feature type="transmembrane region" description="Helical" evidence="8">
    <location>
        <begin position="385"/>
        <end position="404"/>
    </location>
</feature>
<feature type="transmembrane region" description="Helical" evidence="8">
    <location>
        <begin position="345"/>
        <end position="365"/>
    </location>
</feature>
<feature type="transmembrane region" description="Helical" evidence="8">
    <location>
        <begin position="157"/>
        <end position="177"/>
    </location>
</feature>
<dbReference type="PROSITE" id="PS00667">
    <property type="entry name" value="COMPLEX1_ND1_1"/>
    <property type="match status" value="1"/>
</dbReference>
<keyword evidence="3 6" id="KW-0812">Transmembrane</keyword>
<sequence length="416" mass="48465">MNFLNLNFFNFILVFLESFTFYFFFLFIFLEFVDPLKFFVYLLLLGFVSFKNLHKDFFNESYTNVIYFILVCLTFKKFIYFLLFKFFKNILLEGIFTIVFLLIPVAAYSLLDRKIIALVQRRKGPNVIGLWGLLQFLIDGIKLFFKEIIVPTRSNSRWFILSPVLASSLSFAAWFVLPVHPVLCFYNTSLDLLLLLTISSLNVYTIILAGWSSNSRYAFLGSLRAIAQIISYELPMFFSIMPIVVFVGSLDLKSIVFSQASIFFIFPFFPSALVFFICTVAETNRAPFDLPEAESELVAGYNTEYSSLVFAFFFISEYASMLLMSGLWIDLFFGGWLPFFNFLDFIPANINFGLKLCIISFFYVFIRANLPRYRYDQLMNFGWKILLPTSLSFFIVSLFFLVLLDLVPDVFNLKIF</sequence>
<organism evidence="9 10">
    <name type="scientific">Paulinella micropora</name>
    <dbReference type="NCBI Taxonomy" id="1928728"/>
    <lineage>
        <taxon>Eukaryota</taxon>
        <taxon>Sar</taxon>
        <taxon>Rhizaria</taxon>
        <taxon>Cercozoa</taxon>
        <taxon>Imbricatea</taxon>
        <taxon>Silicofilosea</taxon>
        <taxon>Euglyphida</taxon>
        <taxon>Paulinellidae</taxon>
        <taxon>Paulinella</taxon>
    </lineage>
</organism>
<dbReference type="HAMAP" id="MF_01350">
    <property type="entry name" value="NDH1_NuoH"/>
    <property type="match status" value="1"/>
</dbReference>
<feature type="transmembrane region" description="Helical" evidence="8">
    <location>
        <begin position="232"/>
        <end position="250"/>
    </location>
</feature>
<evidence type="ECO:0000256" key="5">
    <source>
        <dbReference type="ARBA" id="ARBA00023136"/>
    </source>
</evidence>
<evidence type="ECO:0000313" key="9">
    <source>
        <dbReference type="EMBL" id="BBL86686.1"/>
    </source>
</evidence>
<dbReference type="GO" id="GO:0005743">
    <property type="term" value="C:mitochondrial inner membrane"/>
    <property type="evidence" value="ECO:0007669"/>
    <property type="project" value="UniProtKB-SubCell"/>
</dbReference>
<dbReference type="EMBL" id="LC490352">
    <property type="protein sequence ID" value="BBL86686.1"/>
    <property type="molecule type" value="Genomic_DNA"/>
</dbReference>
<dbReference type="GO" id="GO:0009060">
    <property type="term" value="P:aerobic respiration"/>
    <property type="evidence" value="ECO:0007669"/>
    <property type="project" value="TreeGrafter"/>
</dbReference>
<feature type="transmembrane region" description="Helical" evidence="8">
    <location>
        <begin position="6"/>
        <end position="29"/>
    </location>
</feature>
<dbReference type="InterPro" id="IPR018086">
    <property type="entry name" value="NADH_UbQ_OxRdtase_su1_CS"/>
</dbReference>
<feature type="transmembrane region" description="Helical" evidence="8">
    <location>
        <begin position="90"/>
        <end position="108"/>
    </location>
</feature>
<accession>A0A5K7W4X3</accession>
<dbReference type="PANTHER" id="PTHR11432">
    <property type="entry name" value="NADH DEHYDROGENASE SUBUNIT 1"/>
    <property type="match status" value="1"/>
</dbReference>
<evidence type="ECO:0000256" key="8">
    <source>
        <dbReference type="SAM" id="Phobius"/>
    </source>
</evidence>
<geneLocation type="mitochondrion" evidence="9"/>
<dbReference type="GO" id="GO:0008137">
    <property type="term" value="F:NADH dehydrogenase (ubiquinone) activity"/>
    <property type="evidence" value="ECO:0007669"/>
    <property type="project" value="UniProtKB-EC"/>
</dbReference>
<reference evidence="9 10" key="1">
    <citation type="submission" date="2019-06" db="EMBL/GenBank/DDBJ databases">
        <title>A hidden player of endosymbiotic evolution: DNA virus triggered massive gene transfer.</title>
        <authorList>
            <person name="Matsuo M."/>
            <person name="Katahata A."/>
            <person name="Tachikawa M."/>
            <person name="Minakuchi Y."/>
            <person name="Noguchi H."/>
            <person name="Toyoda A."/>
            <person name="Fujiyama A."/>
            <person name="Suzuki Y."/>
            <person name="Satoh S."/>
            <person name="Nakayama T."/>
            <person name="Kamikawa R."/>
            <person name="Nomura M."/>
            <person name="Inagaki Y."/>
            <person name="Ishida K."/>
            <person name="Obokata J."/>
        </authorList>
    </citation>
    <scope>NUCLEOTIDE SEQUENCE [LARGE SCALE GENOMIC DNA]</scope>
    <source>
        <strain evidence="9 10">MYN1</strain>
    </source>
</reference>
<dbReference type="InterPro" id="IPR001694">
    <property type="entry name" value="NADH_UbQ_OxRdtase_su1/FPO"/>
</dbReference>
<feature type="transmembrane region" description="Helical" evidence="8">
    <location>
        <begin position="308"/>
        <end position="333"/>
    </location>
</feature>
<evidence type="ECO:0000256" key="4">
    <source>
        <dbReference type="ARBA" id="ARBA00022989"/>
    </source>
</evidence>
<dbReference type="AlphaFoldDB" id="A0A5K7W4X3"/>
<keyword evidence="7" id="KW-0830">Ubiquinone</keyword>
<dbReference type="Pfam" id="PF00146">
    <property type="entry name" value="NADHdh"/>
    <property type="match status" value="1"/>
</dbReference>
<dbReference type="EC" id="7.1.1.2" evidence="7"/>
<keyword evidence="4 8" id="KW-1133">Transmembrane helix</keyword>
<dbReference type="GO" id="GO:0003954">
    <property type="term" value="F:NADH dehydrogenase activity"/>
    <property type="evidence" value="ECO:0007669"/>
    <property type="project" value="TreeGrafter"/>
</dbReference>
<evidence type="ECO:0000256" key="1">
    <source>
        <dbReference type="ARBA" id="ARBA00004141"/>
    </source>
</evidence>
<gene>
    <name evidence="9" type="primary">nad1</name>
    <name evidence="9" type="ORF">PMYN1_Mit2</name>
</gene>
<feature type="transmembrane region" description="Helical" evidence="8">
    <location>
        <begin position="192"/>
        <end position="211"/>
    </location>
</feature>
<dbReference type="RefSeq" id="YP_009709945.1">
    <property type="nucleotide sequence ID" value="NC_045137.1"/>
</dbReference>
<keyword evidence="5 8" id="KW-0472">Membrane</keyword>